<keyword evidence="1" id="KW-0472">Membrane</keyword>
<keyword evidence="1" id="KW-1133">Transmembrane helix</keyword>
<dbReference type="Proteomes" id="UP000887023">
    <property type="component" value="Chromosome"/>
</dbReference>
<feature type="transmembrane region" description="Helical" evidence="1">
    <location>
        <begin position="20"/>
        <end position="41"/>
    </location>
</feature>
<proteinExistence type="predicted"/>
<name>A0ABX8S6G5_9ACTN</name>
<dbReference type="EMBL" id="CP079105">
    <property type="protein sequence ID" value="QXQ13417.1"/>
    <property type="molecule type" value="Genomic_DNA"/>
</dbReference>
<sequence length="53" mass="5640">MNTDTLFDASGGCMSLATAALILFPLVVAGPITVPAGLVWFEQRQQRRFGTGL</sequence>
<keyword evidence="3" id="KW-1185">Reference proteome</keyword>
<gene>
    <name evidence="2" type="ORF">KV203_16470</name>
</gene>
<reference evidence="2" key="1">
    <citation type="submission" date="2021-07" db="EMBL/GenBank/DDBJ databases">
        <title>Candidatus Kaistella beijingensis sp. nov. isolated from a municipal wastewater treatment plant is involved in sludge foaming.</title>
        <authorList>
            <person name="Song Y."/>
            <person name="Liu S.-J."/>
        </authorList>
    </citation>
    <scope>NUCLEOTIDE SEQUENCE</scope>
    <source>
        <strain evidence="2">DSM 43998</strain>
    </source>
</reference>
<organism evidence="2 3">
    <name type="scientific">Skermania pinensis</name>
    <dbReference type="NCBI Taxonomy" id="39122"/>
    <lineage>
        <taxon>Bacteria</taxon>
        <taxon>Bacillati</taxon>
        <taxon>Actinomycetota</taxon>
        <taxon>Actinomycetes</taxon>
        <taxon>Mycobacteriales</taxon>
        <taxon>Gordoniaceae</taxon>
        <taxon>Skermania</taxon>
    </lineage>
</organism>
<evidence type="ECO:0000256" key="1">
    <source>
        <dbReference type="SAM" id="Phobius"/>
    </source>
</evidence>
<dbReference type="RefSeq" id="WP_218820998.1">
    <property type="nucleotide sequence ID" value="NZ_CP079105.1"/>
</dbReference>
<keyword evidence="1" id="KW-0812">Transmembrane</keyword>
<evidence type="ECO:0000313" key="2">
    <source>
        <dbReference type="EMBL" id="QXQ13417.1"/>
    </source>
</evidence>
<evidence type="ECO:0000313" key="3">
    <source>
        <dbReference type="Proteomes" id="UP000887023"/>
    </source>
</evidence>
<protein>
    <submittedName>
        <fullName evidence="2">Uncharacterized protein</fullName>
    </submittedName>
</protein>
<accession>A0ABX8S6G5</accession>